<dbReference type="Gene3D" id="1.10.1200.10">
    <property type="entry name" value="ACP-like"/>
    <property type="match status" value="1"/>
</dbReference>
<dbReference type="UniPathway" id="UPA00094"/>
<comment type="function">
    <text evidence="3">Carrier of the growing fatty acid chain in fatty acid biosynthesis.</text>
</comment>
<comment type="PTM">
    <text evidence="3">4'-phosphopantetheine is transferred from CoA to a specific serine of apo-ACP by AcpS. This modification is essential for activity because fatty acids are bound in thioester linkage to the sulfhydryl of the prosthetic group.</text>
</comment>
<dbReference type="GO" id="GO:0005829">
    <property type="term" value="C:cytosol"/>
    <property type="evidence" value="ECO:0007669"/>
    <property type="project" value="TreeGrafter"/>
</dbReference>
<evidence type="ECO:0000256" key="3">
    <source>
        <dbReference type="HAMAP-Rule" id="MF_01217"/>
    </source>
</evidence>
<keyword evidence="3" id="KW-0443">Lipid metabolism</keyword>
<feature type="compositionally biased region" description="Polar residues" evidence="4">
    <location>
        <begin position="95"/>
        <end position="112"/>
    </location>
</feature>
<evidence type="ECO:0000313" key="8">
    <source>
        <dbReference type="Proteomes" id="UP000584867"/>
    </source>
</evidence>
<comment type="pathway">
    <text evidence="3">Lipid metabolism; fatty acid biosynthesis.</text>
</comment>
<accession>A0A7W7ZUK3</accession>
<keyword evidence="2 3" id="KW-0597">Phosphoprotein</keyword>
<evidence type="ECO:0000313" key="7">
    <source>
        <dbReference type="EMBL" id="MBB5066013.1"/>
    </source>
</evidence>
<dbReference type="InterPro" id="IPR009081">
    <property type="entry name" value="PP-bd_ACP"/>
</dbReference>
<name>A0A7W7ZUK3_9BACT</name>
<comment type="caution">
    <text evidence="3">Lacks conserved residue(s) required for the propagation of feature annotation.</text>
</comment>
<dbReference type="InterPro" id="IPR003231">
    <property type="entry name" value="ACP"/>
</dbReference>
<evidence type="ECO:0000256" key="5">
    <source>
        <dbReference type="SAM" id="Phobius"/>
    </source>
</evidence>
<comment type="similarity">
    <text evidence="3">Belongs to the acyl carrier protein (ACP) family.</text>
</comment>
<dbReference type="PROSITE" id="PS50075">
    <property type="entry name" value="CARRIER"/>
    <property type="match status" value="1"/>
</dbReference>
<evidence type="ECO:0000256" key="2">
    <source>
        <dbReference type="ARBA" id="ARBA00022553"/>
    </source>
</evidence>
<comment type="caution">
    <text evidence="7">The sequence shown here is derived from an EMBL/GenBank/DDBJ whole genome shotgun (WGS) entry which is preliminary data.</text>
</comment>
<keyword evidence="3" id="KW-0963">Cytoplasm</keyword>
<dbReference type="Proteomes" id="UP000584867">
    <property type="component" value="Unassembled WGS sequence"/>
</dbReference>
<protein>
    <recommendedName>
        <fullName evidence="3">Acyl carrier protein</fullName>
        <shortName evidence="3">ACP</shortName>
    </recommendedName>
</protein>
<dbReference type="PANTHER" id="PTHR20863">
    <property type="entry name" value="ACYL CARRIER PROTEIN"/>
    <property type="match status" value="1"/>
</dbReference>
<evidence type="ECO:0000256" key="4">
    <source>
        <dbReference type="SAM" id="MobiDB-lite"/>
    </source>
</evidence>
<evidence type="ECO:0000256" key="1">
    <source>
        <dbReference type="ARBA" id="ARBA00022450"/>
    </source>
</evidence>
<evidence type="ECO:0000259" key="6">
    <source>
        <dbReference type="PROSITE" id="PS50075"/>
    </source>
</evidence>
<keyword evidence="3" id="KW-0444">Lipid biosynthesis</keyword>
<gene>
    <name evidence="3" type="primary">acpP</name>
    <name evidence="7" type="ORF">HDF15_004383</name>
</gene>
<feature type="compositionally biased region" description="Low complexity" evidence="4">
    <location>
        <begin position="113"/>
        <end position="128"/>
    </location>
</feature>
<keyword evidence="3" id="KW-0276">Fatty acid metabolism</keyword>
<organism evidence="7 8">
    <name type="scientific">Granulicella mallensis</name>
    <dbReference type="NCBI Taxonomy" id="940614"/>
    <lineage>
        <taxon>Bacteria</taxon>
        <taxon>Pseudomonadati</taxon>
        <taxon>Acidobacteriota</taxon>
        <taxon>Terriglobia</taxon>
        <taxon>Terriglobales</taxon>
        <taxon>Acidobacteriaceae</taxon>
        <taxon>Granulicella</taxon>
    </lineage>
</organism>
<dbReference type="InterPro" id="IPR036736">
    <property type="entry name" value="ACP-like_sf"/>
</dbReference>
<sequence length="216" mass="23252">MAQDEQRIRLTPKEWLLFVIGSGIALAAFRADDAVVVAVMLTVSAAAFVLLCVLHAGSRFWRTIGALVLVGILAIVGWRDLREKPQSIALAPNPGDTQSSNITIAPNPSVKLSGTSTPSPSKPGTAPKRVATTQDEITQLLVEQLQIDAAKIKPDSDLVLDLGASPLDKTEIIMQIEEAYGLQIPSSDKQALKSVGDLVNYIDKHRRHSTTSARPR</sequence>
<dbReference type="AlphaFoldDB" id="A0A7W7ZUK3"/>
<dbReference type="SUPFAM" id="SSF47336">
    <property type="entry name" value="ACP-like"/>
    <property type="match status" value="1"/>
</dbReference>
<keyword evidence="1 3" id="KW-0596">Phosphopantetheine</keyword>
<dbReference type="GO" id="GO:0016020">
    <property type="term" value="C:membrane"/>
    <property type="evidence" value="ECO:0007669"/>
    <property type="project" value="GOC"/>
</dbReference>
<dbReference type="GO" id="GO:0000035">
    <property type="term" value="F:acyl binding"/>
    <property type="evidence" value="ECO:0007669"/>
    <property type="project" value="TreeGrafter"/>
</dbReference>
<feature type="region of interest" description="Disordered" evidence="4">
    <location>
        <begin position="89"/>
        <end position="130"/>
    </location>
</feature>
<dbReference type="EMBL" id="JACHIO010000022">
    <property type="protein sequence ID" value="MBB5066013.1"/>
    <property type="molecule type" value="Genomic_DNA"/>
</dbReference>
<keyword evidence="5" id="KW-1133">Transmembrane helix</keyword>
<dbReference type="PANTHER" id="PTHR20863:SF76">
    <property type="entry name" value="CARRIER DOMAIN-CONTAINING PROTEIN"/>
    <property type="match status" value="1"/>
</dbReference>
<dbReference type="RefSeq" id="WP_184259199.1">
    <property type="nucleotide sequence ID" value="NZ_JACHIO010000022.1"/>
</dbReference>
<proteinExistence type="inferred from homology"/>
<comment type="subcellular location">
    <subcellularLocation>
        <location evidence="3">Cytoplasm</location>
    </subcellularLocation>
</comment>
<dbReference type="GO" id="GO:0009245">
    <property type="term" value="P:lipid A biosynthetic process"/>
    <property type="evidence" value="ECO:0007669"/>
    <property type="project" value="TreeGrafter"/>
</dbReference>
<feature type="transmembrane region" description="Helical" evidence="5">
    <location>
        <begin position="35"/>
        <end position="53"/>
    </location>
</feature>
<dbReference type="HAMAP" id="MF_01217">
    <property type="entry name" value="Acyl_carrier"/>
    <property type="match status" value="1"/>
</dbReference>
<feature type="transmembrane region" description="Helical" evidence="5">
    <location>
        <begin position="60"/>
        <end position="78"/>
    </location>
</feature>
<dbReference type="GO" id="GO:0000036">
    <property type="term" value="F:acyl carrier activity"/>
    <property type="evidence" value="ECO:0007669"/>
    <property type="project" value="UniProtKB-UniRule"/>
</dbReference>
<keyword evidence="5" id="KW-0472">Membrane</keyword>
<dbReference type="Pfam" id="PF00550">
    <property type="entry name" value="PP-binding"/>
    <property type="match status" value="1"/>
</dbReference>
<keyword evidence="5" id="KW-0812">Transmembrane</keyword>
<keyword evidence="3" id="KW-0275">Fatty acid biosynthesis</keyword>
<feature type="domain" description="Carrier" evidence="6">
    <location>
        <begin position="131"/>
        <end position="206"/>
    </location>
</feature>
<reference evidence="7 8" key="1">
    <citation type="submission" date="2020-08" db="EMBL/GenBank/DDBJ databases">
        <title>Genomic Encyclopedia of Type Strains, Phase IV (KMG-V): Genome sequencing to study the core and pangenomes of soil and plant-associated prokaryotes.</title>
        <authorList>
            <person name="Whitman W."/>
        </authorList>
    </citation>
    <scope>NUCLEOTIDE SEQUENCE [LARGE SCALE GENOMIC DNA]</scope>
    <source>
        <strain evidence="7 8">X5P3</strain>
    </source>
</reference>